<reference evidence="2" key="1">
    <citation type="journal article" date="2012" name="Environ. Microbiol.">
        <title>Genomic content of uncultured Bacteroidetes from contrasting oceanic provinces in the North Atlantic Ocean.</title>
        <authorList>
            <person name="Gomez-Pereira P.R."/>
            <person name="Schuler M."/>
            <person name="Fuchs B.M."/>
            <person name="Bennke C."/>
            <person name="Teeling H."/>
            <person name="Waldmann J."/>
            <person name="Richter M."/>
            <person name="Barbe V."/>
            <person name="Bataille E."/>
            <person name="Glockner F.O."/>
            <person name="Amann R."/>
        </authorList>
    </citation>
    <scope>NUCLEOTIDE SEQUENCE</scope>
</reference>
<sequence length="277" mass="30204">MYAHRLFSSMVWSVSLVIWPSFFCAQTTVTWPEDVQASCEETLQDVTDTPLVTLWAGCPESVINFVDVNLEVGCPQNTAVDRTWTVTACDSVFVHVQRIELLDAAAPYILNPSTSAHFFSNEMEWLPLVRDNCDSSLEGGMSFSDTTDWCCGVTSFVVNLHVPDDCGNLLDTAYTVFLHDLEPYLTCDGTQSLQCGEGTVWDDLTGTCIPSDPCSSGPEACGPDTEWNEELGLCQPVTLSAECYFDTNGDGSVGSSDLLNFLGAYGQACEANLTDEE</sequence>
<protein>
    <recommendedName>
        <fullName evidence="3">EF-hand domain-containing protein</fullName>
    </recommendedName>
</protein>
<gene>
    <name evidence="2" type="ORF">VIS_S18BPA60019</name>
</gene>
<proteinExistence type="predicted"/>
<keyword evidence="1" id="KW-0732">Signal</keyword>
<dbReference type="EMBL" id="FO117585">
    <property type="protein sequence ID" value="CCF99621.1"/>
    <property type="molecule type" value="Genomic_DNA"/>
</dbReference>
<organism evidence="2">
    <name type="scientific">uncultured Flavobacteriia bacterium</name>
    <dbReference type="NCBI Taxonomy" id="212695"/>
    <lineage>
        <taxon>Bacteria</taxon>
        <taxon>Pseudomonadati</taxon>
        <taxon>Bacteroidota</taxon>
        <taxon>Flavobacteriia</taxon>
        <taxon>environmental samples</taxon>
    </lineage>
</organism>
<feature type="chain" id="PRO_5003606758" description="EF-hand domain-containing protein" evidence="1">
    <location>
        <begin position="26"/>
        <end position="277"/>
    </location>
</feature>
<reference evidence="2" key="2">
    <citation type="submission" date="2012-02" db="EMBL/GenBank/DDBJ databases">
        <authorList>
            <person name="Genoscope - CEA"/>
        </authorList>
    </citation>
    <scope>NUCLEOTIDE SEQUENCE</scope>
</reference>
<feature type="signal peptide" evidence="1">
    <location>
        <begin position="1"/>
        <end position="25"/>
    </location>
</feature>
<evidence type="ECO:0008006" key="3">
    <source>
        <dbReference type="Google" id="ProtNLM"/>
    </source>
</evidence>
<dbReference type="InterPro" id="IPR018247">
    <property type="entry name" value="EF_Hand_1_Ca_BS"/>
</dbReference>
<evidence type="ECO:0000313" key="2">
    <source>
        <dbReference type="EMBL" id="CCF99621.1"/>
    </source>
</evidence>
<name>H6RF10_9BACT</name>
<evidence type="ECO:0000256" key="1">
    <source>
        <dbReference type="SAM" id="SignalP"/>
    </source>
</evidence>
<dbReference type="AlphaFoldDB" id="H6RF10"/>
<dbReference type="PROSITE" id="PS00018">
    <property type="entry name" value="EF_HAND_1"/>
    <property type="match status" value="1"/>
</dbReference>
<accession>H6RF10</accession>